<feature type="compositionally biased region" description="Polar residues" evidence="1">
    <location>
        <begin position="867"/>
        <end position="879"/>
    </location>
</feature>
<feature type="region of interest" description="Disordered" evidence="1">
    <location>
        <begin position="860"/>
        <end position="879"/>
    </location>
</feature>
<dbReference type="SUPFAM" id="SSF158745">
    <property type="entry name" value="LanC-like"/>
    <property type="match status" value="1"/>
</dbReference>
<dbReference type="CDD" id="cd04791">
    <property type="entry name" value="LanC_SerThrkinase"/>
    <property type="match status" value="1"/>
</dbReference>
<dbReference type="SMART" id="SM00220">
    <property type="entry name" value="S_TKc"/>
    <property type="match status" value="1"/>
</dbReference>
<dbReference type="InterPro" id="IPR053524">
    <property type="entry name" value="Aerial_hyphae_peptide-synth"/>
</dbReference>
<dbReference type="Pfam" id="PF00069">
    <property type="entry name" value="Pkinase"/>
    <property type="match status" value="1"/>
</dbReference>
<organism evidence="3 4">
    <name type="scientific">Crossiella cryophila</name>
    <dbReference type="NCBI Taxonomy" id="43355"/>
    <lineage>
        <taxon>Bacteria</taxon>
        <taxon>Bacillati</taxon>
        <taxon>Actinomycetota</taxon>
        <taxon>Actinomycetes</taxon>
        <taxon>Pseudonocardiales</taxon>
        <taxon>Pseudonocardiaceae</taxon>
        <taxon>Crossiella</taxon>
    </lineage>
</organism>
<dbReference type="PROSITE" id="PS50011">
    <property type="entry name" value="PROTEIN_KINASE_DOM"/>
    <property type="match status" value="1"/>
</dbReference>
<evidence type="ECO:0000313" key="3">
    <source>
        <dbReference type="EMBL" id="MBB4676103.1"/>
    </source>
</evidence>
<proteinExistence type="predicted"/>
<evidence type="ECO:0000256" key="1">
    <source>
        <dbReference type="SAM" id="MobiDB-lite"/>
    </source>
</evidence>
<keyword evidence="4" id="KW-1185">Reference proteome</keyword>
<evidence type="ECO:0000259" key="2">
    <source>
        <dbReference type="PROSITE" id="PS50011"/>
    </source>
</evidence>
<dbReference type="Gene3D" id="1.10.510.10">
    <property type="entry name" value="Transferase(Phosphotransferase) domain 1"/>
    <property type="match status" value="1"/>
</dbReference>
<feature type="domain" description="Protein kinase" evidence="2">
    <location>
        <begin position="224"/>
        <end position="486"/>
    </location>
</feature>
<dbReference type="GO" id="GO:0004672">
    <property type="term" value="F:protein kinase activity"/>
    <property type="evidence" value="ECO:0007669"/>
    <property type="project" value="InterPro"/>
</dbReference>
<evidence type="ECO:0000313" key="4">
    <source>
        <dbReference type="Proteomes" id="UP000533598"/>
    </source>
</evidence>
<dbReference type="AlphaFoldDB" id="A0A7W7FT66"/>
<dbReference type="Gene3D" id="1.50.10.20">
    <property type="match status" value="2"/>
</dbReference>
<dbReference type="InterPro" id="IPR058053">
    <property type="entry name" value="RamC_C"/>
</dbReference>
<accession>A0A7W7FT66</accession>
<comment type="caution">
    <text evidence="3">The sequence shown here is derived from an EMBL/GenBank/DDBJ whole genome shotgun (WGS) entry which is preliminary data.</text>
</comment>
<name>A0A7W7FT66_9PSEU</name>
<dbReference type="SUPFAM" id="SSF56112">
    <property type="entry name" value="Protein kinase-like (PK-like)"/>
    <property type="match status" value="1"/>
</dbReference>
<dbReference type="InterPro" id="IPR007822">
    <property type="entry name" value="LANC-like"/>
</dbReference>
<dbReference type="SMART" id="SM01260">
    <property type="entry name" value="LANC_like"/>
    <property type="match status" value="1"/>
</dbReference>
<dbReference type="RefSeq" id="WP_185001967.1">
    <property type="nucleotide sequence ID" value="NZ_BAAAUI010000016.1"/>
</dbReference>
<dbReference type="GO" id="GO:0031179">
    <property type="term" value="P:peptide modification"/>
    <property type="evidence" value="ECO:0007669"/>
    <property type="project" value="InterPro"/>
</dbReference>
<dbReference type="Pfam" id="PF25816">
    <property type="entry name" value="RamC_N"/>
    <property type="match status" value="1"/>
</dbReference>
<dbReference type="GO" id="GO:0005524">
    <property type="term" value="F:ATP binding"/>
    <property type="evidence" value="ECO:0007669"/>
    <property type="project" value="InterPro"/>
</dbReference>
<dbReference type="EMBL" id="JACHMH010000001">
    <property type="protein sequence ID" value="MBB4676103.1"/>
    <property type="molecule type" value="Genomic_DNA"/>
</dbReference>
<dbReference type="InterPro" id="IPR000719">
    <property type="entry name" value="Prot_kinase_dom"/>
</dbReference>
<protein>
    <submittedName>
        <fullName evidence="3">tRNA A-37 threonylcarbamoyl transferase component Bud32</fullName>
    </submittedName>
</protein>
<dbReference type="InterPro" id="IPR011009">
    <property type="entry name" value="Kinase-like_dom_sf"/>
</dbReference>
<dbReference type="NCBIfam" id="NF038151">
    <property type="entry name" value="lanthi_synth_III"/>
    <property type="match status" value="1"/>
</dbReference>
<sequence length="879" mass="94863">MKPLVELYSLADRVFFEDPVRWQTETAFPLTEGELPQGWRRSGRGEWVMLRPPADQLPAQGWKIHVSATPETAAEIVALVSEYCLDRWIPFKFLRSTALLRAFNLKYAPRAASGKLITIYPRDEVELADTLVALDRRIGGRPGPYILTDLRYHQGPLYVRYGGFDARYCTAPDGERVLAIARPDGTLVPDDRRPVFTTPDWVTMPRVLNESVAARGATGATLDYKIVEAMHFSNGGGVYKATRNSDGLEVVLKEARPYAGLAADDTDAIVRLDNEAAALRALDGVPGVPRVHDVVQVWEHRFLVMDLVPGTNLQHWFGQHYPLIGLGSTPEQRREYVARALRVLDQVTELVAAVHERGMVFADLHPANIMISEQDGQDVIGLVDFEAAFPIAENRNQRFGHAGFTSRDKTGADIDLHALAVLKLWLFLPLTSLVGLAPGKLAELIEIATGLFELPADFATSILDVVGEVPAPTTTVSALPRTSPARAGGDWSEALPSIAAAITASATPDRADRLFPGDLEQFRSGGGTFAHGAAGVLWALHSTGSDLDPEHERWLLADAAKPREKIGFHDGAHGIAHVLDLLGHPGAAADLLAGTDETQISDVSLHSGLAGAGLNLLHLADRHDEAAHRKRALAIAERLGAAITSGEPHGVDKPAGELGRARQAGTLAGLLRGWSGPALFLLRLYQSTQDSQWLELAVRAAHRDLDLCVDAHDDSLQVDGGYRTLPYLSVGSAGIALVADELVREIADERLLTALPRLVQACQSEFVIDSNLFHGRAGLMAVIAGLSRGASEIISDRRVREHLNGMHHYALAYNGHVSFPGDGCSRLSMDVATGNAGVLVALTSALRGGTAFLPFLSGTDHRAQPGNAHQTSGNNHQEG</sequence>
<gene>
    <name evidence="3" type="ORF">HNR67_002221</name>
</gene>
<dbReference type="InterPro" id="IPR057929">
    <property type="entry name" value="RamC_N"/>
</dbReference>
<dbReference type="Proteomes" id="UP000533598">
    <property type="component" value="Unassembled WGS sequence"/>
</dbReference>
<reference evidence="3 4" key="1">
    <citation type="submission" date="2020-08" db="EMBL/GenBank/DDBJ databases">
        <title>Sequencing the genomes of 1000 actinobacteria strains.</title>
        <authorList>
            <person name="Klenk H.-P."/>
        </authorList>
    </citation>
    <scope>NUCLEOTIDE SEQUENCE [LARGE SCALE GENOMIC DNA]</scope>
    <source>
        <strain evidence="3 4">DSM 44230</strain>
    </source>
</reference>
<keyword evidence="3" id="KW-0808">Transferase</keyword>